<dbReference type="SUPFAM" id="SSF160582">
    <property type="entry name" value="MbtH-like"/>
    <property type="match status" value="1"/>
</dbReference>
<dbReference type="OrthoDB" id="7584480at2"/>
<dbReference type="Pfam" id="PF03621">
    <property type="entry name" value="MbtH"/>
    <property type="match status" value="1"/>
</dbReference>
<keyword evidence="3" id="KW-1185">Reference proteome</keyword>
<dbReference type="GO" id="GO:0005829">
    <property type="term" value="C:cytosol"/>
    <property type="evidence" value="ECO:0007669"/>
    <property type="project" value="TreeGrafter"/>
</dbReference>
<gene>
    <name evidence="2" type="ORF">CIG75_13295</name>
</gene>
<dbReference type="SMART" id="SM00923">
    <property type="entry name" value="MbtH"/>
    <property type="match status" value="1"/>
</dbReference>
<feature type="domain" description="MbtH-like" evidence="1">
    <location>
        <begin position="3"/>
        <end position="53"/>
    </location>
</feature>
<dbReference type="RefSeq" id="WP_094237091.1">
    <property type="nucleotide sequence ID" value="NZ_CP022657.1"/>
</dbReference>
<dbReference type="EMBL" id="CP022657">
    <property type="protein sequence ID" value="ASS75852.1"/>
    <property type="molecule type" value="Genomic_DNA"/>
</dbReference>
<dbReference type="AlphaFoldDB" id="A0A223D2L3"/>
<protein>
    <submittedName>
        <fullName evidence="2">MbtH family protein</fullName>
    </submittedName>
</protein>
<sequence length="75" mass="8431">MINPFEMTNGIYLVLKNEEGQYSLWPAFAFIPDGWDVVYGQASKEACLDFINSNWSDLRPTSLNRSEGAAAGEKR</sequence>
<dbReference type="Proteomes" id="UP000214688">
    <property type="component" value="Chromosome"/>
</dbReference>
<dbReference type="Gene3D" id="3.90.820.10">
    <property type="entry name" value="Structural Genomics, Unknown Function 30-nov-00 1gh9 Mol_id"/>
    <property type="match status" value="1"/>
</dbReference>
<dbReference type="InterPro" id="IPR038020">
    <property type="entry name" value="MbtH-like_sf"/>
</dbReference>
<dbReference type="InterPro" id="IPR037407">
    <property type="entry name" value="MLP_fam"/>
</dbReference>
<dbReference type="GO" id="GO:0019290">
    <property type="term" value="P:siderophore biosynthetic process"/>
    <property type="evidence" value="ECO:0007669"/>
    <property type="project" value="TreeGrafter"/>
</dbReference>
<evidence type="ECO:0000259" key="1">
    <source>
        <dbReference type="SMART" id="SM00923"/>
    </source>
</evidence>
<dbReference type="InterPro" id="IPR005153">
    <property type="entry name" value="MbtH-like_dom"/>
</dbReference>
<proteinExistence type="predicted"/>
<evidence type="ECO:0000313" key="3">
    <source>
        <dbReference type="Proteomes" id="UP000214688"/>
    </source>
</evidence>
<dbReference type="PANTHER" id="PTHR38444:SF1">
    <property type="entry name" value="ENTEROBACTIN BIOSYNTHESIS PROTEIN YBDZ"/>
    <property type="match status" value="1"/>
</dbReference>
<evidence type="ECO:0000313" key="2">
    <source>
        <dbReference type="EMBL" id="ASS75852.1"/>
    </source>
</evidence>
<dbReference type="PANTHER" id="PTHR38444">
    <property type="entry name" value="ENTEROBACTIN BIOSYNTHESIS PROTEIN YBDZ"/>
    <property type="match status" value="1"/>
</dbReference>
<dbReference type="KEGG" id="tab:CIG75_13295"/>
<accession>A0A223D2L3</accession>
<organism evidence="2 3">
    <name type="scientific">Tumebacillus algifaecis</name>
    <dbReference type="NCBI Taxonomy" id="1214604"/>
    <lineage>
        <taxon>Bacteria</taxon>
        <taxon>Bacillati</taxon>
        <taxon>Bacillota</taxon>
        <taxon>Bacilli</taxon>
        <taxon>Bacillales</taxon>
        <taxon>Alicyclobacillaceae</taxon>
        <taxon>Tumebacillus</taxon>
    </lineage>
</organism>
<name>A0A223D2L3_9BACL</name>
<reference evidence="2 3" key="1">
    <citation type="journal article" date="2015" name="Int. J. Syst. Evol. Microbiol.">
        <title>Tumebacillus algifaecis sp. nov., isolated from decomposing algal scum.</title>
        <authorList>
            <person name="Wu Y.F."/>
            <person name="Zhang B."/>
            <person name="Xing P."/>
            <person name="Wu Q.L."/>
            <person name="Liu S.J."/>
        </authorList>
    </citation>
    <scope>NUCLEOTIDE SEQUENCE [LARGE SCALE GENOMIC DNA]</scope>
    <source>
        <strain evidence="2 3">THMBR28</strain>
    </source>
</reference>